<organism evidence="2 3">
    <name type="scientific">Daphnia magna</name>
    <dbReference type="NCBI Taxonomy" id="35525"/>
    <lineage>
        <taxon>Eukaryota</taxon>
        <taxon>Metazoa</taxon>
        <taxon>Ecdysozoa</taxon>
        <taxon>Arthropoda</taxon>
        <taxon>Crustacea</taxon>
        <taxon>Branchiopoda</taxon>
        <taxon>Diplostraca</taxon>
        <taxon>Cladocera</taxon>
        <taxon>Anomopoda</taxon>
        <taxon>Daphniidae</taxon>
        <taxon>Daphnia</taxon>
    </lineage>
</organism>
<name>A0A0P5C795_9CRUS</name>
<gene>
    <name evidence="2" type="ORF">APZ42_011235</name>
</gene>
<protein>
    <submittedName>
        <fullName evidence="2">Uncharacterized protein</fullName>
    </submittedName>
</protein>
<sequence length="61" mass="7183">MDRHRNGQAKSPNKRIDSLVKCDTGRPRPYTNRTQESLLFFTTKRHKAIQASGRRQYHTAR</sequence>
<keyword evidence="3" id="KW-1185">Reference proteome</keyword>
<reference evidence="2 3" key="1">
    <citation type="submission" date="2016-03" db="EMBL/GenBank/DDBJ databases">
        <title>EvidentialGene: Evidence-directed Construction of Genes on Genomes.</title>
        <authorList>
            <person name="Gilbert D.G."/>
            <person name="Choi J.-H."/>
            <person name="Mockaitis K."/>
            <person name="Colbourne J."/>
            <person name="Pfrender M."/>
        </authorList>
    </citation>
    <scope>NUCLEOTIDE SEQUENCE [LARGE SCALE GENOMIC DNA]</scope>
    <source>
        <strain evidence="2 3">Xinb3</strain>
        <tissue evidence="2">Complete organism</tissue>
    </source>
</reference>
<dbReference type="EMBL" id="LRGB01000024">
    <property type="protein sequence ID" value="KZS21314.1"/>
    <property type="molecule type" value="Genomic_DNA"/>
</dbReference>
<evidence type="ECO:0000313" key="3">
    <source>
        <dbReference type="Proteomes" id="UP000076858"/>
    </source>
</evidence>
<dbReference type="Proteomes" id="UP000076858">
    <property type="component" value="Unassembled WGS sequence"/>
</dbReference>
<accession>A0A0P5C795</accession>
<proteinExistence type="predicted"/>
<feature type="compositionally biased region" description="Basic and acidic residues" evidence="1">
    <location>
        <begin position="14"/>
        <end position="26"/>
    </location>
</feature>
<feature type="region of interest" description="Disordered" evidence="1">
    <location>
        <begin position="1"/>
        <end position="33"/>
    </location>
</feature>
<evidence type="ECO:0000313" key="2">
    <source>
        <dbReference type="EMBL" id="KZS21314.1"/>
    </source>
</evidence>
<dbReference type="AlphaFoldDB" id="A0A0P5C795"/>
<comment type="caution">
    <text evidence="2">The sequence shown here is derived from an EMBL/GenBank/DDBJ whole genome shotgun (WGS) entry which is preliminary data.</text>
</comment>
<evidence type="ECO:0000256" key="1">
    <source>
        <dbReference type="SAM" id="MobiDB-lite"/>
    </source>
</evidence>